<dbReference type="SUPFAM" id="SSF88723">
    <property type="entry name" value="PIN domain-like"/>
    <property type="match status" value="1"/>
</dbReference>
<keyword evidence="5 6" id="KW-0460">Magnesium</keyword>
<dbReference type="Gene3D" id="3.40.50.1010">
    <property type="entry name" value="5'-nuclease"/>
    <property type="match status" value="1"/>
</dbReference>
<dbReference type="HAMAP" id="MF_00265">
    <property type="entry name" value="VapC_Nob1"/>
    <property type="match status" value="1"/>
</dbReference>
<keyword evidence="4 6" id="KW-0378">Hydrolase</keyword>
<dbReference type="Proteomes" id="UP001183604">
    <property type="component" value="Unassembled WGS sequence"/>
</dbReference>
<dbReference type="EMBL" id="JAVDYD010000001">
    <property type="protein sequence ID" value="MDR7337853.1"/>
    <property type="molecule type" value="Genomic_DNA"/>
</dbReference>
<reference evidence="9 11" key="2">
    <citation type="submission" date="2023-07" db="EMBL/GenBank/DDBJ databases">
        <title>Sequencing the genomes of 1000 actinobacteria strains.</title>
        <authorList>
            <person name="Klenk H.-P."/>
        </authorList>
    </citation>
    <scope>NUCLEOTIDE SEQUENCE [LARGE SCALE GENOMIC DNA]</scope>
    <source>
        <strain evidence="9 11">DSM 44724</strain>
    </source>
</reference>
<evidence type="ECO:0000259" key="7">
    <source>
        <dbReference type="Pfam" id="PF01850"/>
    </source>
</evidence>
<dbReference type="GO" id="GO:0090729">
    <property type="term" value="F:toxin activity"/>
    <property type="evidence" value="ECO:0007669"/>
    <property type="project" value="UniProtKB-KW"/>
</dbReference>
<reference evidence="8" key="1">
    <citation type="submission" date="2022-12" db="EMBL/GenBank/DDBJ databases">
        <title>Gycomyces niveus sp.nov., a novel actinomycete isolated from soil in Shouguang.</title>
        <authorList>
            <person name="Yang X."/>
        </authorList>
    </citation>
    <scope>NUCLEOTIDE SEQUENCE</scope>
    <source>
        <strain evidence="8">DSM 44724</strain>
    </source>
</reference>
<dbReference type="EMBL" id="JAPZVQ010000003">
    <property type="protein sequence ID" value="MDA1384694.1"/>
    <property type="molecule type" value="Genomic_DNA"/>
</dbReference>
<evidence type="ECO:0000313" key="10">
    <source>
        <dbReference type="Proteomes" id="UP001145799"/>
    </source>
</evidence>
<dbReference type="PANTHER" id="PTHR35901:SF1">
    <property type="entry name" value="EXONUCLEASE VAPC9"/>
    <property type="match status" value="1"/>
</dbReference>
<accession>A0A9X3PIL3</accession>
<name>A0A9X3PIL3_9ACTN</name>
<dbReference type="AlphaFoldDB" id="A0A9X3PIL3"/>
<evidence type="ECO:0000256" key="4">
    <source>
        <dbReference type="ARBA" id="ARBA00022801"/>
    </source>
</evidence>
<dbReference type="Pfam" id="PF01850">
    <property type="entry name" value="PIN"/>
    <property type="match status" value="1"/>
</dbReference>
<keyword evidence="1 6" id="KW-1277">Toxin-antitoxin system</keyword>
<dbReference type="RefSeq" id="WP_270121169.1">
    <property type="nucleotide sequence ID" value="NZ_BAAAOM010000002.1"/>
</dbReference>
<gene>
    <name evidence="6" type="primary">vapC</name>
    <name evidence="9" type="ORF">J2S69_001572</name>
    <name evidence="8" type="ORF">O2L01_06845</name>
</gene>
<dbReference type="PANTHER" id="PTHR35901">
    <property type="entry name" value="RIBONUCLEASE VAPC3"/>
    <property type="match status" value="1"/>
</dbReference>
<organism evidence="8 10">
    <name type="scientific">Glycomyces lechevalierae</name>
    <dbReference type="NCBI Taxonomy" id="256034"/>
    <lineage>
        <taxon>Bacteria</taxon>
        <taxon>Bacillati</taxon>
        <taxon>Actinomycetota</taxon>
        <taxon>Actinomycetes</taxon>
        <taxon>Glycomycetales</taxon>
        <taxon>Glycomycetaceae</taxon>
        <taxon>Glycomyces</taxon>
    </lineage>
</organism>
<dbReference type="InterPro" id="IPR029060">
    <property type="entry name" value="PIN-like_dom_sf"/>
</dbReference>
<evidence type="ECO:0000256" key="2">
    <source>
        <dbReference type="ARBA" id="ARBA00022722"/>
    </source>
</evidence>
<dbReference type="GO" id="GO:0016787">
    <property type="term" value="F:hydrolase activity"/>
    <property type="evidence" value="ECO:0007669"/>
    <property type="project" value="UniProtKB-KW"/>
</dbReference>
<dbReference type="CDD" id="cd09873">
    <property type="entry name" value="PIN_Pae0151-like"/>
    <property type="match status" value="1"/>
</dbReference>
<comment type="similarity">
    <text evidence="6">Belongs to the PINc/VapC protein family.</text>
</comment>
<dbReference type="Proteomes" id="UP001145799">
    <property type="component" value="Unassembled WGS sequence"/>
</dbReference>
<evidence type="ECO:0000313" key="8">
    <source>
        <dbReference type="EMBL" id="MDA1384694.1"/>
    </source>
</evidence>
<protein>
    <recommendedName>
        <fullName evidence="6">Ribonuclease VapC</fullName>
        <shortName evidence="6">RNase VapC</shortName>
        <ecNumber evidence="6">3.1.-.-</ecNumber>
    </recommendedName>
    <alternativeName>
        <fullName evidence="6">Toxin VapC</fullName>
    </alternativeName>
</protein>
<evidence type="ECO:0000256" key="6">
    <source>
        <dbReference type="HAMAP-Rule" id="MF_00265"/>
    </source>
</evidence>
<sequence length="131" mass="14918">MIVIDASVLAPVLLSFDEADMRLRKSIQQHEMAAPSHINLEVMSVLRKYCRRKVITEERAALALFDLYEFPVERVPSAALEPRIWELRHNLTSYDAAYVALAERFGADLWTFDRRLANAPGTDCVITVPET</sequence>
<keyword evidence="2 6" id="KW-0540">Nuclease</keyword>
<proteinExistence type="inferred from homology"/>
<keyword evidence="11" id="KW-1185">Reference proteome</keyword>
<evidence type="ECO:0000256" key="5">
    <source>
        <dbReference type="ARBA" id="ARBA00022842"/>
    </source>
</evidence>
<comment type="function">
    <text evidence="6">Toxic component of a toxin-antitoxin (TA) system. An RNase.</text>
</comment>
<comment type="cofactor">
    <cofactor evidence="6">
        <name>Mg(2+)</name>
        <dbReference type="ChEBI" id="CHEBI:18420"/>
    </cofactor>
</comment>
<dbReference type="EC" id="3.1.-.-" evidence="6"/>
<feature type="binding site" evidence="6">
    <location>
        <position position="95"/>
    </location>
    <ligand>
        <name>Mg(2+)</name>
        <dbReference type="ChEBI" id="CHEBI:18420"/>
    </ligand>
</feature>
<dbReference type="GO" id="GO:0000287">
    <property type="term" value="F:magnesium ion binding"/>
    <property type="evidence" value="ECO:0007669"/>
    <property type="project" value="UniProtKB-UniRule"/>
</dbReference>
<keyword evidence="3 6" id="KW-0479">Metal-binding</keyword>
<feature type="domain" description="PIN" evidence="7">
    <location>
        <begin position="2"/>
        <end position="119"/>
    </location>
</feature>
<comment type="caution">
    <text evidence="8">The sequence shown here is derived from an EMBL/GenBank/DDBJ whole genome shotgun (WGS) entry which is preliminary data.</text>
</comment>
<dbReference type="InterPro" id="IPR002716">
    <property type="entry name" value="PIN_dom"/>
</dbReference>
<keyword evidence="6" id="KW-0800">Toxin</keyword>
<evidence type="ECO:0000256" key="1">
    <source>
        <dbReference type="ARBA" id="ARBA00022649"/>
    </source>
</evidence>
<evidence type="ECO:0000313" key="9">
    <source>
        <dbReference type="EMBL" id="MDR7337853.1"/>
    </source>
</evidence>
<evidence type="ECO:0000256" key="3">
    <source>
        <dbReference type="ARBA" id="ARBA00022723"/>
    </source>
</evidence>
<dbReference type="InterPro" id="IPR044153">
    <property type="entry name" value="PIN_Pae0151-like"/>
</dbReference>
<feature type="binding site" evidence="6">
    <location>
        <position position="5"/>
    </location>
    <ligand>
        <name>Mg(2+)</name>
        <dbReference type="ChEBI" id="CHEBI:18420"/>
    </ligand>
</feature>
<evidence type="ECO:0000313" key="11">
    <source>
        <dbReference type="Proteomes" id="UP001183604"/>
    </source>
</evidence>
<dbReference type="InterPro" id="IPR051619">
    <property type="entry name" value="TypeII_TA_RNase_PINc/VapC"/>
</dbReference>
<dbReference type="GO" id="GO:0004540">
    <property type="term" value="F:RNA nuclease activity"/>
    <property type="evidence" value="ECO:0007669"/>
    <property type="project" value="InterPro"/>
</dbReference>
<dbReference type="InterPro" id="IPR022907">
    <property type="entry name" value="VapC_family"/>
</dbReference>